<evidence type="ECO:0000256" key="3">
    <source>
        <dbReference type="ARBA" id="ARBA00023274"/>
    </source>
</evidence>
<dbReference type="Gene3D" id="3.90.1180.10">
    <property type="entry name" value="Ribosomal protein L13"/>
    <property type="match status" value="1"/>
</dbReference>
<dbReference type="InterPro" id="IPR005823">
    <property type="entry name" value="Ribosomal_uL13_bac-type"/>
</dbReference>
<dbReference type="GO" id="GO:0022625">
    <property type="term" value="C:cytosolic large ribosomal subunit"/>
    <property type="evidence" value="ECO:0007669"/>
    <property type="project" value="TreeGrafter"/>
</dbReference>
<dbReference type="GO" id="GO:0003729">
    <property type="term" value="F:mRNA binding"/>
    <property type="evidence" value="ECO:0007669"/>
    <property type="project" value="UniProtKB-ARBA"/>
</dbReference>
<sequence length="145" mass="16410">MRTTYMAKPQEVERKWYVVDAKGKTLGRLASEVAKILRGKHKPQFTPHVDTGDFVIVINASQIELTGKKLTKKIYYRHSGYPGGLKAISAGDLRATRPERMIELAVKGMLPKNSLGRKQFKKLKVYAGSEHPHQAQQPVEWQLRG</sequence>
<dbReference type="InterPro" id="IPR036899">
    <property type="entry name" value="Ribosomal_uL13_sf"/>
</dbReference>
<keyword evidence="9" id="KW-1185">Reference proteome</keyword>
<dbReference type="EMBL" id="FORR01000008">
    <property type="protein sequence ID" value="SFJ38828.1"/>
    <property type="molecule type" value="Genomic_DNA"/>
</dbReference>
<dbReference type="STRING" id="46223.SAMN05421852_108161"/>
<dbReference type="FunFam" id="3.90.1180.10:FF:000001">
    <property type="entry name" value="50S ribosomal protein L13"/>
    <property type="match status" value="1"/>
</dbReference>
<dbReference type="CDD" id="cd00392">
    <property type="entry name" value="Ribosomal_L13"/>
    <property type="match status" value="1"/>
</dbReference>
<organism evidence="8 9">
    <name type="scientific">Thermoflavimicrobium dichotomicum</name>
    <dbReference type="NCBI Taxonomy" id="46223"/>
    <lineage>
        <taxon>Bacteria</taxon>
        <taxon>Bacillati</taxon>
        <taxon>Bacillota</taxon>
        <taxon>Bacilli</taxon>
        <taxon>Bacillales</taxon>
        <taxon>Thermoactinomycetaceae</taxon>
        <taxon>Thermoflavimicrobium</taxon>
    </lineage>
</organism>
<dbReference type="PANTHER" id="PTHR11545">
    <property type="entry name" value="RIBOSOMAL PROTEIN L13"/>
    <property type="match status" value="1"/>
</dbReference>
<dbReference type="AlphaFoldDB" id="A0A1I3QXM6"/>
<gene>
    <name evidence="5 7" type="primary">rplM</name>
    <name evidence="8" type="ORF">SAMN05421852_108161</name>
</gene>
<dbReference type="PROSITE" id="PS00783">
    <property type="entry name" value="RIBOSOMAL_L13"/>
    <property type="match status" value="1"/>
</dbReference>
<name>A0A1I3QXM6_9BACL</name>
<dbReference type="Proteomes" id="UP000199545">
    <property type="component" value="Unassembled WGS sequence"/>
</dbReference>
<evidence type="ECO:0000256" key="7">
    <source>
        <dbReference type="RuleBase" id="RU003878"/>
    </source>
</evidence>
<dbReference type="GO" id="GO:0003735">
    <property type="term" value="F:structural constituent of ribosome"/>
    <property type="evidence" value="ECO:0007669"/>
    <property type="project" value="InterPro"/>
</dbReference>
<proteinExistence type="inferred from homology"/>
<dbReference type="Pfam" id="PF00572">
    <property type="entry name" value="Ribosomal_L13"/>
    <property type="match status" value="1"/>
</dbReference>
<accession>A0A1I3QXM6</accession>
<dbReference type="NCBIfam" id="TIGR01066">
    <property type="entry name" value="rplM_bact"/>
    <property type="match status" value="1"/>
</dbReference>
<keyword evidence="2 5" id="KW-0689">Ribosomal protein</keyword>
<reference evidence="8 9" key="1">
    <citation type="submission" date="2016-10" db="EMBL/GenBank/DDBJ databases">
        <authorList>
            <person name="de Groot N.N."/>
        </authorList>
    </citation>
    <scope>NUCLEOTIDE SEQUENCE [LARGE SCALE GENOMIC DNA]</scope>
    <source>
        <strain evidence="8 9">DSM 44778</strain>
    </source>
</reference>
<comment type="subunit">
    <text evidence="5">Part of the 50S ribosomal subunit.</text>
</comment>
<comment type="similarity">
    <text evidence="1 5 6">Belongs to the universal ribosomal protein uL13 family.</text>
</comment>
<dbReference type="GO" id="GO:0006412">
    <property type="term" value="P:translation"/>
    <property type="evidence" value="ECO:0007669"/>
    <property type="project" value="UniProtKB-UniRule"/>
</dbReference>
<evidence type="ECO:0000256" key="2">
    <source>
        <dbReference type="ARBA" id="ARBA00022980"/>
    </source>
</evidence>
<evidence type="ECO:0000313" key="8">
    <source>
        <dbReference type="EMBL" id="SFJ38828.1"/>
    </source>
</evidence>
<dbReference type="RefSeq" id="WP_093230016.1">
    <property type="nucleotide sequence ID" value="NZ_FORR01000008.1"/>
</dbReference>
<evidence type="ECO:0000256" key="5">
    <source>
        <dbReference type="HAMAP-Rule" id="MF_01366"/>
    </source>
</evidence>
<dbReference type="InterPro" id="IPR023563">
    <property type="entry name" value="Ribosomal_uL13_CS"/>
</dbReference>
<evidence type="ECO:0000256" key="1">
    <source>
        <dbReference type="ARBA" id="ARBA00006227"/>
    </source>
</evidence>
<evidence type="ECO:0000256" key="4">
    <source>
        <dbReference type="ARBA" id="ARBA00035201"/>
    </source>
</evidence>
<dbReference type="GO" id="GO:0017148">
    <property type="term" value="P:negative regulation of translation"/>
    <property type="evidence" value="ECO:0007669"/>
    <property type="project" value="TreeGrafter"/>
</dbReference>
<comment type="function">
    <text evidence="5 7">This protein is one of the early assembly proteins of the 50S ribosomal subunit, although it is not seen to bind rRNA by itself. It is important during the early stages of 50S assembly.</text>
</comment>
<keyword evidence="3 5" id="KW-0687">Ribonucleoprotein</keyword>
<dbReference type="HAMAP" id="MF_01366">
    <property type="entry name" value="Ribosomal_uL13"/>
    <property type="match status" value="1"/>
</dbReference>
<dbReference type="SUPFAM" id="SSF52161">
    <property type="entry name" value="Ribosomal protein L13"/>
    <property type="match status" value="1"/>
</dbReference>
<dbReference type="InterPro" id="IPR005822">
    <property type="entry name" value="Ribosomal_uL13"/>
</dbReference>
<evidence type="ECO:0000256" key="6">
    <source>
        <dbReference type="RuleBase" id="RU003877"/>
    </source>
</evidence>
<dbReference type="PANTHER" id="PTHR11545:SF2">
    <property type="entry name" value="LARGE RIBOSOMAL SUBUNIT PROTEIN UL13M"/>
    <property type="match status" value="1"/>
</dbReference>
<dbReference type="OrthoDB" id="9801330at2"/>
<evidence type="ECO:0000313" key="9">
    <source>
        <dbReference type="Proteomes" id="UP000199545"/>
    </source>
</evidence>
<protein>
    <recommendedName>
        <fullName evidence="4 5">Large ribosomal subunit protein uL13</fullName>
    </recommendedName>
</protein>
<dbReference type="PIRSF" id="PIRSF002181">
    <property type="entry name" value="Ribosomal_L13"/>
    <property type="match status" value="1"/>
</dbReference>